<evidence type="ECO:0000256" key="3">
    <source>
        <dbReference type="ARBA" id="ARBA00022692"/>
    </source>
</evidence>
<comment type="caution">
    <text evidence="7">The sequence shown here is derived from an EMBL/GenBank/DDBJ whole genome shotgun (WGS) entry which is preliminary data.</text>
</comment>
<dbReference type="Pfam" id="PF02361">
    <property type="entry name" value="CbiQ"/>
    <property type="match status" value="1"/>
</dbReference>
<comment type="subcellular location">
    <subcellularLocation>
        <location evidence="1">Cell membrane</location>
        <topology evidence="1">Multi-pass membrane protein</topology>
    </subcellularLocation>
</comment>
<proteinExistence type="predicted"/>
<dbReference type="CDD" id="cd16914">
    <property type="entry name" value="EcfT"/>
    <property type="match status" value="1"/>
</dbReference>
<organism evidence="7 8">
    <name type="scientific">Acetivibrio mesophilus</name>
    <dbReference type="NCBI Taxonomy" id="2487273"/>
    <lineage>
        <taxon>Bacteria</taxon>
        <taxon>Bacillati</taxon>
        <taxon>Bacillota</taxon>
        <taxon>Clostridia</taxon>
        <taxon>Eubacteriales</taxon>
        <taxon>Oscillospiraceae</taxon>
        <taxon>Acetivibrio</taxon>
    </lineage>
</organism>
<sequence length="259" mass="29236">MSKIVDSMYNIRLLDDLARKDTAIHRIHPVPKLLTTIVYLIVVVSFNRYEISGLLPFVIYPMVLILLAELPVMPILKRLLMVEPIIIGIGILNPVFDPKGWITFASIMMKCGLTVTACLILVSTTGLDKIAQALRTLKVPGIFVLQLLLTFRYISVLIEELARMVRAYALRAPQQKGVRLKDCGSFAGQLLLRTFDRAQRVYDSMKLRGFSGDYHSYGKSNVTGKDIIYLMAWSLFFIIARIYDIPAFLGLLFEGMSNT</sequence>
<dbReference type="OrthoDB" id="8585740at2"/>
<dbReference type="PANTHER" id="PTHR34857:SF2">
    <property type="entry name" value="SLL0384 PROTEIN"/>
    <property type="match status" value="1"/>
</dbReference>
<evidence type="ECO:0000256" key="5">
    <source>
        <dbReference type="ARBA" id="ARBA00023136"/>
    </source>
</evidence>
<evidence type="ECO:0000256" key="1">
    <source>
        <dbReference type="ARBA" id="ARBA00004651"/>
    </source>
</evidence>
<feature type="transmembrane region" description="Helical" evidence="6">
    <location>
        <begin position="102"/>
        <end position="127"/>
    </location>
</feature>
<keyword evidence="2" id="KW-1003">Cell membrane</keyword>
<gene>
    <name evidence="7" type="primary">cbiQ</name>
    <name evidence="7" type="ORF">EFD62_00235</name>
</gene>
<reference evidence="8" key="1">
    <citation type="submission" date="2018-11" db="EMBL/GenBank/DDBJ databases">
        <title>Genome sequencing of a novel mesophilic and cellulolytic organism within the genus Hungateiclostridium.</title>
        <authorList>
            <person name="Rettenmaier R."/>
            <person name="Liebl W."/>
            <person name="Zverlov V."/>
        </authorList>
    </citation>
    <scope>NUCLEOTIDE SEQUENCE [LARGE SCALE GENOMIC DNA]</scope>
    <source>
        <strain evidence="8">N2K1</strain>
    </source>
</reference>
<dbReference type="EMBL" id="RLII01000001">
    <property type="protein sequence ID" value="RXE60405.1"/>
    <property type="molecule type" value="Genomic_DNA"/>
</dbReference>
<feature type="transmembrane region" description="Helical" evidence="6">
    <location>
        <begin position="227"/>
        <end position="253"/>
    </location>
</feature>
<dbReference type="PANTHER" id="PTHR34857">
    <property type="entry name" value="SLL0384 PROTEIN"/>
    <property type="match status" value="1"/>
</dbReference>
<dbReference type="GO" id="GO:0043190">
    <property type="term" value="C:ATP-binding cassette (ABC) transporter complex"/>
    <property type="evidence" value="ECO:0007669"/>
    <property type="project" value="InterPro"/>
</dbReference>
<evidence type="ECO:0000313" key="7">
    <source>
        <dbReference type="EMBL" id="RXE60405.1"/>
    </source>
</evidence>
<name>A0A4Q0I8X6_9FIRM</name>
<keyword evidence="4 6" id="KW-1133">Transmembrane helix</keyword>
<evidence type="ECO:0000256" key="6">
    <source>
        <dbReference type="SAM" id="Phobius"/>
    </source>
</evidence>
<dbReference type="AlphaFoldDB" id="A0A4Q0I8X6"/>
<dbReference type="InterPro" id="IPR012809">
    <property type="entry name" value="ECF_CbiQ"/>
</dbReference>
<protein>
    <submittedName>
        <fullName evidence="7">Cobalt ECF transporter T component CbiQ</fullName>
    </submittedName>
</protein>
<dbReference type="InterPro" id="IPR051611">
    <property type="entry name" value="ECF_transporter_component"/>
</dbReference>
<dbReference type="InterPro" id="IPR003339">
    <property type="entry name" value="ABC/ECF_trnsptr_transmembrane"/>
</dbReference>
<accession>A0A4Q0I8X6</accession>
<evidence type="ECO:0000313" key="8">
    <source>
        <dbReference type="Proteomes" id="UP000289166"/>
    </source>
</evidence>
<keyword evidence="5 6" id="KW-0472">Membrane</keyword>
<dbReference type="Proteomes" id="UP000289166">
    <property type="component" value="Unassembled WGS sequence"/>
</dbReference>
<dbReference type="GO" id="GO:0006824">
    <property type="term" value="P:cobalt ion transport"/>
    <property type="evidence" value="ECO:0007669"/>
    <property type="project" value="InterPro"/>
</dbReference>
<keyword evidence="8" id="KW-1185">Reference proteome</keyword>
<dbReference type="RefSeq" id="WP_128705516.1">
    <property type="nucleotide sequence ID" value="NZ_RLII01000001.1"/>
</dbReference>
<feature type="transmembrane region" description="Helical" evidence="6">
    <location>
        <begin position="29"/>
        <end position="47"/>
    </location>
</feature>
<evidence type="ECO:0000256" key="4">
    <source>
        <dbReference type="ARBA" id="ARBA00022989"/>
    </source>
</evidence>
<dbReference type="NCBIfam" id="TIGR02454">
    <property type="entry name" value="ECF_T_CbiQ"/>
    <property type="match status" value="1"/>
</dbReference>
<feature type="transmembrane region" description="Helical" evidence="6">
    <location>
        <begin position="53"/>
        <end position="72"/>
    </location>
</feature>
<keyword evidence="3 6" id="KW-0812">Transmembrane</keyword>
<evidence type="ECO:0000256" key="2">
    <source>
        <dbReference type="ARBA" id="ARBA00022475"/>
    </source>
</evidence>